<accession>A0A1J5PW62</accession>
<name>A0A1J5PW62_9ZZZZ</name>
<protein>
    <submittedName>
        <fullName evidence="1">Uncharacterized protein</fullName>
    </submittedName>
</protein>
<organism evidence="1">
    <name type="scientific">mine drainage metagenome</name>
    <dbReference type="NCBI Taxonomy" id="410659"/>
    <lineage>
        <taxon>unclassified sequences</taxon>
        <taxon>metagenomes</taxon>
        <taxon>ecological metagenomes</taxon>
    </lineage>
</organism>
<sequence>MVRPRRLVAKRHRGLGPQKQRAIAAQPPTPPLQIRRLHMQMLWPQPVGIGCHRLKTVAQDDLAQGVPRALGIAAIGLWQARGAGRHQPPHLLRQPRTCRDQPDRRVGAMFRLTHQIHRHHQRIGAVVGKDHAVGRPRHHVDPGAPEQQPLGLGHKLIAGPDEDICGLQPEQPVGQRRHTLHPADRQNPVRTAIMQRVKDRVRYPGQRVCVRWRGRSDMRHARHACGGHRHHRAGDMAIAPARHIAARRRHRDQLLPGDQAGAQFHLHVGHAGALRLGKARDIIVRIGDIVLQLLRHPRAGGLYRGVRHHDLAAPAIEFPRQPQGRRLATRFDLAQDARDGCRHILGRDRIGRRRLLQEDLRHGARCSGNRVARWRSVTCQPSPSEAPRQFTRRYVQSQSRWQPRITVACDENTPRGQNRAGEGCAGRA</sequence>
<reference evidence="1" key="1">
    <citation type="submission" date="2016-10" db="EMBL/GenBank/DDBJ databases">
        <title>Sequence of Gallionella enrichment culture.</title>
        <authorList>
            <person name="Poehlein A."/>
            <person name="Muehling M."/>
            <person name="Daniel R."/>
        </authorList>
    </citation>
    <scope>NUCLEOTIDE SEQUENCE</scope>
</reference>
<dbReference type="EMBL" id="MLJW01002202">
    <property type="protein sequence ID" value="OIQ75322.1"/>
    <property type="molecule type" value="Genomic_DNA"/>
</dbReference>
<gene>
    <name evidence="1" type="ORF">GALL_430090</name>
</gene>
<proteinExistence type="predicted"/>
<comment type="caution">
    <text evidence="1">The sequence shown here is derived from an EMBL/GenBank/DDBJ whole genome shotgun (WGS) entry which is preliminary data.</text>
</comment>
<dbReference type="AlphaFoldDB" id="A0A1J5PW62"/>
<evidence type="ECO:0000313" key="1">
    <source>
        <dbReference type="EMBL" id="OIQ75322.1"/>
    </source>
</evidence>